<comment type="caution">
    <text evidence="9">The sequence shown here is derived from an EMBL/GenBank/DDBJ whole genome shotgun (WGS) entry which is preliminary data.</text>
</comment>
<dbReference type="NCBIfam" id="TIGR03013">
    <property type="entry name" value="EpsB_2"/>
    <property type="match status" value="1"/>
</dbReference>
<keyword evidence="6 7" id="KW-0472">Membrane</keyword>
<dbReference type="GO" id="GO:0016020">
    <property type="term" value="C:membrane"/>
    <property type="evidence" value="ECO:0007669"/>
    <property type="project" value="UniProtKB-SubCell"/>
</dbReference>
<feature type="transmembrane region" description="Helical" evidence="7">
    <location>
        <begin position="30"/>
        <end position="51"/>
    </location>
</feature>
<evidence type="ECO:0000256" key="6">
    <source>
        <dbReference type="ARBA" id="ARBA00023136"/>
    </source>
</evidence>
<dbReference type="PANTHER" id="PTHR30576">
    <property type="entry name" value="COLANIC BIOSYNTHESIS UDP-GLUCOSE LIPID CARRIER TRANSFERASE"/>
    <property type="match status" value="1"/>
</dbReference>
<sequence>MLVFGGSVWLALFLQHKFSAQNMGGIPEGMLPSASVYALVMMSSMIALGLYQRGVLERASGFVLRLLIVFGIGAVLMSLIFYIWPEISIPRKEFGLSLLISMAGVLILRSIFVRVTGADSRKRRVLVLGTGINADRIEELYIQNPTLGFVVVGFVNLGDSISLIDDYRQIPKEQDLYDIAIRMAVDEIVVAVDDRRKGLPVNELLDCKMRGVEILDLLTFFEKEDAIIKIDLLHPSWIFFSTGFYSGALSIHLKRGMDIVTSLILLILFLPVMLLIAITSLISSAGRHPVFYHQTRVGKDGKLFRIHKFRSMKMNAEADGARWASRNDTRVTRLGGFLRFARLDELPQLYNVLKGDMSLVGPRPERPEFVQRLSQEIPFYSERHRVKPGMTGWAQLMYAYAANREDTRKKLEYDLYYVKNTGLFLDLIILLETVEVVLLAKGAR</sequence>
<dbReference type="Pfam" id="PF13727">
    <property type="entry name" value="CoA_binding_3"/>
    <property type="match status" value="1"/>
</dbReference>
<dbReference type="InterPro" id="IPR003362">
    <property type="entry name" value="Bact_transf"/>
</dbReference>
<evidence type="ECO:0000256" key="2">
    <source>
        <dbReference type="ARBA" id="ARBA00006464"/>
    </source>
</evidence>
<gene>
    <name evidence="9" type="ORF">DIZ79_15515</name>
</gene>
<dbReference type="Proteomes" id="UP000255508">
    <property type="component" value="Unassembled WGS sequence"/>
</dbReference>
<comment type="subcellular location">
    <subcellularLocation>
        <location evidence="1">Membrane</location>
        <topology evidence="1">Multi-pass membrane protein</topology>
    </subcellularLocation>
</comment>
<feature type="domain" description="Bacterial sugar transferase" evidence="8">
    <location>
        <begin position="254"/>
        <end position="438"/>
    </location>
</feature>
<dbReference type="NCBIfam" id="TIGR03025">
    <property type="entry name" value="EPS_sugtrans"/>
    <property type="match status" value="1"/>
</dbReference>
<evidence type="ECO:0000256" key="5">
    <source>
        <dbReference type="ARBA" id="ARBA00022989"/>
    </source>
</evidence>
<dbReference type="Pfam" id="PF02397">
    <property type="entry name" value="Bac_transf"/>
    <property type="match status" value="1"/>
</dbReference>
<evidence type="ECO:0000259" key="8">
    <source>
        <dbReference type="Pfam" id="PF02397"/>
    </source>
</evidence>
<keyword evidence="4 7" id="KW-0812">Transmembrane</keyword>
<feature type="transmembrane region" description="Helical" evidence="7">
    <location>
        <begin position="96"/>
        <end position="115"/>
    </location>
</feature>
<protein>
    <submittedName>
        <fullName evidence="9">Glycosyl transferase</fullName>
    </submittedName>
</protein>
<proteinExistence type="inferred from homology"/>
<reference evidence="9 10" key="1">
    <citation type="journal article" date="2018" name="ISME J.">
        <title>Endosymbiont genomes yield clues of tubeworm success.</title>
        <authorList>
            <person name="Li Y."/>
            <person name="Liles M.R."/>
            <person name="Halanych K.M."/>
        </authorList>
    </citation>
    <scope>NUCLEOTIDE SEQUENCE [LARGE SCALE GENOMIC DNA]</scope>
    <source>
        <strain evidence="9">A1422</strain>
    </source>
</reference>
<evidence type="ECO:0000313" key="10">
    <source>
        <dbReference type="Proteomes" id="UP000255508"/>
    </source>
</evidence>
<evidence type="ECO:0000313" key="9">
    <source>
        <dbReference type="EMBL" id="RDH87303.1"/>
    </source>
</evidence>
<accession>A0A370DQN6</accession>
<dbReference type="PANTHER" id="PTHR30576:SF0">
    <property type="entry name" value="UNDECAPRENYL-PHOSPHATE N-ACETYLGALACTOSAMINYL 1-PHOSPHATE TRANSFERASE-RELATED"/>
    <property type="match status" value="1"/>
</dbReference>
<dbReference type="EMBL" id="QFXD01000274">
    <property type="protein sequence ID" value="RDH87303.1"/>
    <property type="molecule type" value="Genomic_DNA"/>
</dbReference>
<dbReference type="InterPro" id="IPR017464">
    <property type="entry name" value="Sugar_tfrase_EpsB_2"/>
</dbReference>
<evidence type="ECO:0000256" key="7">
    <source>
        <dbReference type="SAM" id="Phobius"/>
    </source>
</evidence>
<keyword evidence="5 7" id="KW-1133">Transmembrane helix</keyword>
<comment type="similarity">
    <text evidence="2">Belongs to the bacterial sugar transferase family.</text>
</comment>
<feature type="transmembrane region" description="Helical" evidence="7">
    <location>
        <begin position="63"/>
        <end position="84"/>
    </location>
</feature>
<feature type="transmembrane region" description="Helical" evidence="7">
    <location>
        <begin position="259"/>
        <end position="282"/>
    </location>
</feature>
<dbReference type="AlphaFoldDB" id="A0A370DQN6"/>
<evidence type="ECO:0000256" key="1">
    <source>
        <dbReference type="ARBA" id="ARBA00004141"/>
    </source>
</evidence>
<organism evidence="9 10">
    <name type="scientific">endosymbiont of Lamellibrachia luymesi</name>
    <dbReference type="NCBI Taxonomy" id="2200907"/>
    <lineage>
        <taxon>Bacteria</taxon>
        <taxon>Pseudomonadati</taxon>
        <taxon>Pseudomonadota</taxon>
        <taxon>Gammaproteobacteria</taxon>
        <taxon>sulfur-oxidizing symbionts</taxon>
    </lineage>
</organism>
<dbReference type="GO" id="GO:0016780">
    <property type="term" value="F:phosphotransferase activity, for other substituted phosphate groups"/>
    <property type="evidence" value="ECO:0007669"/>
    <property type="project" value="TreeGrafter"/>
</dbReference>
<dbReference type="InterPro" id="IPR017475">
    <property type="entry name" value="EPS_sugar_tfrase"/>
</dbReference>
<name>A0A370DQN6_9GAMM</name>
<evidence type="ECO:0000256" key="3">
    <source>
        <dbReference type="ARBA" id="ARBA00022679"/>
    </source>
</evidence>
<keyword evidence="3 9" id="KW-0808">Transferase</keyword>
<evidence type="ECO:0000256" key="4">
    <source>
        <dbReference type="ARBA" id="ARBA00022692"/>
    </source>
</evidence>